<dbReference type="CDD" id="cd00821">
    <property type="entry name" value="PH"/>
    <property type="match status" value="1"/>
</dbReference>
<dbReference type="RefSeq" id="XP_009493592.1">
    <property type="nucleotide sequence ID" value="XM_009495317.1"/>
</dbReference>
<evidence type="ECO:0000256" key="6">
    <source>
        <dbReference type="SAM" id="MobiDB-lite"/>
    </source>
</evidence>
<dbReference type="eggNOG" id="KOG1703">
    <property type="taxonomic scope" value="Eukaryota"/>
</dbReference>
<evidence type="ECO:0000259" key="8">
    <source>
        <dbReference type="PROSITE" id="PS50023"/>
    </source>
</evidence>
<dbReference type="InterPro" id="IPR011993">
    <property type="entry name" value="PH-like_dom_sf"/>
</dbReference>
<dbReference type="AlphaFoldDB" id="A0A058ZCA9"/>
<keyword evidence="10" id="KW-1185">Reference proteome</keyword>
<dbReference type="SMART" id="SM00233">
    <property type="entry name" value="PH"/>
    <property type="match status" value="1"/>
</dbReference>
<evidence type="ECO:0000313" key="10">
    <source>
        <dbReference type="Proteomes" id="UP000030693"/>
    </source>
</evidence>
<name>A0A058ZCA9_FONAL</name>
<dbReference type="GeneID" id="20526146"/>
<dbReference type="PROSITE" id="PS50003">
    <property type="entry name" value="PH_DOMAIN"/>
    <property type="match status" value="1"/>
</dbReference>
<dbReference type="PANTHER" id="PTHR24205:SF16">
    <property type="entry name" value="GH01042P-RELATED"/>
    <property type="match status" value="1"/>
</dbReference>
<evidence type="ECO:0000256" key="4">
    <source>
        <dbReference type="ARBA" id="ARBA00023038"/>
    </source>
</evidence>
<dbReference type="InterPro" id="IPR001781">
    <property type="entry name" value="Znf_LIM"/>
</dbReference>
<keyword evidence="2" id="KW-0677">Repeat</keyword>
<dbReference type="SUPFAM" id="SSF57716">
    <property type="entry name" value="Glucocorticoid receptor-like (DNA-binding domain)"/>
    <property type="match status" value="1"/>
</dbReference>
<evidence type="ECO:0000256" key="3">
    <source>
        <dbReference type="ARBA" id="ARBA00022833"/>
    </source>
</evidence>
<evidence type="ECO:0000256" key="2">
    <source>
        <dbReference type="ARBA" id="ARBA00022737"/>
    </source>
</evidence>
<keyword evidence="1 5" id="KW-0479">Metal-binding</keyword>
<dbReference type="SMART" id="SM00132">
    <property type="entry name" value="LIM"/>
    <property type="match status" value="3"/>
</dbReference>
<feature type="compositionally biased region" description="Pro residues" evidence="6">
    <location>
        <begin position="420"/>
        <end position="431"/>
    </location>
</feature>
<evidence type="ECO:0000259" key="7">
    <source>
        <dbReference type="PROSITE" id="PS50003"/>
    </source>
</evidence>
<dbReference type="PROSITE" id="PS50023">
    <property type="entry name" value="LIM_DOMAIN_2"/>
    <property type="match status" value="1"/>
</dbReference>
<organism evidence="9">
    <name type="scientific">Fonticula alba</name>
    <name type="common">Slime mold</name>
    <dbReference type="NCBI Taxonomy" id="691883"/>
    <lineage>
        <taxon>Eukaryota</taxon>
        <taxon>Rotosphaerida</taxon>
        <taxon>Fonticulaceae</taxon>
        <taxon>Fonticula</taxon>
    </lineage>
</organism>
<dbReference type="Proteomes" id="UP000030693">
    <property type="component" value="Unassembled WGS sequence"/>
</dbReference>
<dbReference type="Pfam" id="PF00169">
    <property type="entry name" value="PH"/>
    <property type="match status" value="1"/>
</dbReference>
<dbReference type="CDD" id="cd08368">
    <property type="entry name" value="LIM"/>
    <property type="match status" value="3"/>
</dbReference>
<gene>
    <name evidence="9" type="ORF">H696_01421</name>
</gene>
<evidence type="ECO:0000313" key="9">
    <source>
        <dbReference type="EMBL" id="KCV72014.1"/>
    </source>
</evidence>
<dbReference type="SUPFAM" id="SSF50729">
    <property type="entry name" value="PH domain-like"/>
    <property type="match status" value="1"/>
</dbReference>
<accession>A0A058ZCA9</accession>
<dbReference type="GO" id="GO:0046872">
    <property type="term" value="F:metal ion binding"/>
    <property type="evidence" value="ECO:0007669"/>
    <property type="project" value="UniProtKB-KW"/>
</dbReference>
<reference evidence="9" key="1">
    <citation type="submission" date="2013-04" db="EMBL/GenBank/DDBJ databases">
        <title>The Genome Sequence of Fonticula alba ATCC 38817.</title>
        <authorList>
            <consortium name="The Broad Institute Genomics Platform"/>
            <person name="Russ C."/>
            <person name="Cuomo C."/>
            <person name="Burger G."/>
            <person name="Gray M.W."/>
            <person name="Holland P.W.H."/>
            <person name="King N."/>
            <person name="Lang F.B.F."/>
            <person name="Roger A.J."/>
            <person name="Ruiz-Trillo I."/>
            <person name="Brown M."/>
            <person name="Walker B."/>
            <person name="Young S."/>
            <person name="Zeng Q."/>
            <person name="Gargeya S."/>
            <person name="Fitzgerald M."/>
            <person name="Haas B."/>
            <person name="Abouelleil A."/>
            <person name="Allen A.W."/>
            <person name="Alvarado L."/>
            <person name="Arachchi H.M."/>
            <person name="Berlin A.M."/>
            <person name="Chapman S.B."/>
            <person name="Gainer-Dewar J."/>
            <person name="Goldberg J."/>
            <person name="Griggs A."/>
            <person name="Gujja S."/>
            <person name="Hansen M."/>
            <person name="Howarth C."/>
            <person name="Imamovic A."/>
            <person name="Ireland A."/>
            <person name="Larimer J."/>
            <person name="McCowan C."/>
            <person name="Murphy C."/>
            <person name="Pearson M."/>
            <person name="Poon T.W."/>
            <person name="Priest M."/>
            <person name="Roberts A."/>
            <person name="Saif S."/>
            <person name="Shea T."/>
            <person name="Sisk P."/>
            <person name="Sykes S."/>
            <person name="Wortman J."/>
            <person name="Nusbaum C."/>
            <person name="Birren B."/>
        </authorList>
    </citation>
    <scope>NUCLEOTIDE SEQUENCE [LARGE SCALE GENOMIC DNA]</scope>
    <source>
        <strain evidence="9">ATCC 38817</strain>
    </source>
</reference>
<evidence type="ECO:0000256" key="5">
    <source>
        <dbReference type="PROSITE-ProRule" id="PRU00125"/>
    </source>
</evidence>
<dbReference type="OrthoDB" id="274660at2759"/>
<feature type="domain" description="LIM zinc-binding" evidence="8">
    <location>
        <begin position="706"/>
        <end position="767"/>
    </location>
</feature>
<dbReference type="PANTHER" id="PTHR24205">
    <property type="entry name" value="FOUR AND A HALF LIM DOMAINS PROTEIN"/>
    <property type="match status" value="1"/>
</dbReference>
<proteinExistence type="predicted"/>
<keyword evidence="4 5" id="KW-0440">LIM domain</keyword>
<feature type="domain" description="PH" evidence="7">
    <location>
        <begin position="188"/>
        <end position="290"/>
    </location>
</feature>
<feature type="region of interest" description="Disordered" evidence="6">
    <location>
        <begin position="399"/>
        <end position="440"/>
    </location>
</feature>
<dbReference type="Gene3D" id="2.30.29.30">
    <property type="entry name" value="Pleckstrin-homology domain (PH domain)/Phosphotyrosine-binding domain (PTB)"/>
    <property type="match status" value="1"/>
</dbReference>
<dbReference type="STRING" id="691883.A0A058ZCA9"/>
<dbReference type="Gene3D" id="2.10.110.10">
    <property type="entry name" value="Cysteine Rich Protein"/>
    <property type="match status" value="3"/>
</dbReference>
<evidence type="ECO:0000256" key="1">
    <source>
        <dbReference type="ARBA" id="ARBA00022723"/>
    </source>
</evidence>
<keyword evidence="3 5" id="KW-0862">Zinc</keyword>
<dbReference type="InterPro" id="IPR001849">
    <property type="entry name" value="PH_domain"/>
</dbReference>
<dbReference type="Pfam" id="PF00412">
    <property type="entry name" value="LIM"/>
    <property type="match status" value="3"/>
</dbReference>
<dbReference type="EMBL" id="KB932202">
    <property type="protein sequence ID" value="KCV72014.1"/>
    <property type="molecule type" value="Genomic_DNA"/>
</dbReference>
<protein>
    <submittedName>
        <fullName evidence="9">Uncharacterized protein</fullName>
    </submittedName>
</protein>
<dbReference type="PROSITE" id="PS00478">
    <property type="entry name" value="LIM_DOMAIN_1"/>
    <property type="match status" value="1"/>
</dbReference>
<sequence length="826" mass="91141">MPDGATVNFPFKVTETLGDFLGRLTDRESDEEKRRYKVLIFKRGNDGVTFEYLPQLESNLMLMKKEWDTDRFNETFLKILRMTEVVTMHFNIVFRLTAGVGHSAVKFYVNEHTLVRHLEEDVRAFLKIPPTETRFGILGEYGVNAMRKILPDENVLKLRTAYDVEHLTKPKFFYYGVLPEAEDHRHFGAEKSGWLEICHGGAISTWRRRWAALRGTTLFFYKTENDPEIQLRFDNVEKREVTDLPNARKAISQKFPCRFDLSNDPKPVQLAAEDAATAQSWIQAIQSVGTRHANRTAATAIGSSHGDASAGGKPQKRTLIPIDEAQYRVAAYDPALSGTKGIQVELTVREKLQHLVDTFNEDAVAVLDTRGQEMAAQMKKLTGAFPAFVTHLDERLDELISGTTPPLSTERGPRGRRPDAPPPPVQKPLPPAAATRKRSQLKEELLKARQLLKDSVSAVRPASSLPNHTDGGTELNEIRVLRESLEHFIFACQMCLTLLETDESSEFGDFFVDQQLSTTAPMDSELSNVMSQFANFGINEQLLELQRKAAGTAAPAPAAAAAADPTSLSETLGGSDFGPIVAEDAPAADAMDFNDPEFDSMLQNLTSAVSALDSGGFHAAFGFGTGSSNIGLKGSATMHYCQSCSGPIDPGLELMVDDFAFHDYCFFCTTCACPLVDPATNPGAHNAAHSIRGTIYCHMDFLAACPSCAKCHDPVPPNEAQEVGPSTFHKKCFTCADCGCGFPDGRVFPQADGAILCEKCSYRRVDLLCPVCEKPITDDKAVQVLGSRRHIACLVCSHCKVHIQPDDVRIRKEAVWCINCARRFHG</sequence>